<dbReference type="AlphaFoldDB" id="A0A8H7UH53"/>
<dbReference type="SUPFAM" id="SSF81901">
    <property type="entry name" value="HCP-like"/>
    <property type="match status" value="1"/>
</dbReference>
<evidence type="ECO:0000256" key="3">
    <source>
        <dbReference type="ARBA" id="ARBA00044493"/>
    </source>
</evidence>
<comment type="caution">
    <text evidence="6">The sequence shown here is derived from an EMBL/GenBank/DDBJ whole genome shotgun (WGS) entry which is preliminary data.</text>
</comment>
<evidence type="ECO:0000256" key="2">
    <source>
        <dbReference type="ARBA" id="ARBA00022737"/>
    </source>
</evidence>
<accession>A0A8H7UH53</accession>
<evidence type="ECO:0000256" key="4">
    <source>
        <dbReference type="ARBA" id="ARBA00044511"/>
    </source>
</evidence>
<sequence length="651" mass="74328">MSVKCGGNIYRNLWRAVILERVGPRSRRLEPSHSSFLLDLHLVNMRCLPRRHFLSTAAAPIKTSVHRSSSLTKRAFDQKPGNKADIESRMDQLGSWLHKLTLSDATPADIQGITHLLQHSEAQALLKTFTPGNITTLYRLLSKFSCLDLMNHIRTALNDMDPTMTDYQVWLVAYTKSNLLNEAQKLISDAQRHGFQLSWSHALMDCIESGDLQSAHQTIKILAGIPTIQVDAAAYKNLIQAYLGHDKRKDSGSLGYAIRTFQLMVQSNTEADGETYSAFVEAYIEDSLAHWKDGEHKTRISTIDRLYEAILAQPNFEPPSSVWTSLIRVYTQNDSLAKAEQVYHDFKKTEKIAVDVMNTTENLIVALTRQQWMVSANSLFYDLMADGHLFHHKTLSAMVYGYGRKNDLEAAEQLIQTSRDQWAKSSIQPYAALIREYMRLNDIQAARRIFDTIADKIPQSHPSLQVYVYNLLLTGYANSGNIKQCESFWRHMKHHDIISFNVMLEAYSETGEWDGFIRTLDKMHQDHVEPDSRTKSILIFGQIRQRHLDRAQDMVKTYASAETFQSKASNVIGAVNALLQLQSLKGDKEACEQLFQYLVKYDRVNANAYQSLLFCLGKNGATNELKMVYDKARQRDIQLEPAIDRLIRKWL</sequence>
<organism evidence="6 7">
    <name type="scientific">Umbelopsis vinacea</name>
    <dbReference type="NCBI Taxonomy" id="44442"/>
    <lineage>
        <taxon>Eukaryota</taxon>
        <taxon>Fungi</taxon>
        <taxon>Fungi incertae sedis</taxon>
        <taxon>Mucoromycota</taxon>
        <taxon>Mucoromycotina</taxon>
        <taxon>Umbelopsidomycetes</taxon>
        <taxon>Umbelopsidales</taxon>
        <taxon>Umbelopsidaceae</taxon>
        <taxon>Umbelopsis</taxon>
    </lineage>
</organism>
<evidence type="ECO:0000313" key="7">
    <source>
        <dbReference type="Proteomes" id="UP000612746"/>
    </source>
</evidence>
<evidence type="ECO:0008006" key="8">
    <source>
        <dbReference type="Google" id="ProtNLM"/>
    </source>
</evidence>
<comment type="subunit">
    <text evidence="4">Binds to mitochondrial small subunit 15S rRNA.</text>
</comment>
<dbReference type="PANTHER" id="PTHR47447">
    <property type="entry name" value="OS03G0856100 PROTEIN"/>
    <property type="match status" value="1"/>
</dbReference>
<gene>
    <name evidence="6" type="ORF">INT44_005866</name>
</gene>
<dbReference type="Gene3D" id="1.25.40.10">
    <property type="entry name" value="Tetratricopeptide repeat domain"/>
    <property type="match status" value="3"/>
</dbReference>
<dbReference type="PANTHER" id="PTHR47447:SF24">
    <property type="entry name" value="PENTATRICOPEPTIDE REPEAT-CONTAINING PROTEIN"/>
    <property type="match status" value="1"/>
</dbReference>
<comment type="similarity">
    <text evidence="1">Belongs to the CCM1 family.</text>
</comment>
<dbReference type="Pfam" id="PF13041">
    <property type="entry name" value="PPR_2"/>
    <property type="match status" value="1"/>
</dbReference>
<evidence type="ECO:0000256" key="5">
    <source>
        <dbReference type="PROSITE-ProRule" id="PRU00708"/>
    </source>
</evidence>
<evidence type="ECO:0000256" key="1">
    <source>
        <dbReference type="ARBA" id="ARBA00006192"/>
    </source>
</evidence>
<dbReference type="NCBIfam" id="TIGR00756">
    <property type="entry name" value="PPR"/>
    <property type="match status" value="2"/>
</dbReference>
<proteinExistence type="inferred from homology"/>
<keyword evidence="2" id="KW-0677">Repeat</keyword>
<evidence type="ECO:0000313" key="6">
    <source>
        <dbReference type="EMBL" id="KAG2182885.1"/>
    </source>
</evidence>
<dbReference type="PROSITE" id="PS51375">
    <property type="entry name" value="PPR"/>
    <property type="match status" value="1"/>
</dbReference>
<dbReference type="OrthoDB" id="185373at2759"/>
<reference evidence="6" key="1">
    <citation type="submission" date="2020-12" db="EMBL/GenBank/DDBJ databases">
        <title>Metabolic potential, ecology and presence of endohyphal bacteria is reflected in genomic diversity of Mucoromycotina.</title>
        <authorList>
            <person name="Muszewska A."/>
            <person name="Okrasinska A."/>
            <person name="Steczkiewicz K."/>
            <person name="Drgas O."/>
            <person name="Orlowska M."/>
            <person name="Perlinska-Lenart U."/>
            <person name="Aleksandrzak-Piekarczyk T."/>
            <person name="Szatraj K."/>
            <person name="Zielenkiewicz U."/>
            <person name="Pilsyk S."/>
            <person name="Malc E."/>
            <person name="Mieczkowski P."/>
            <person name="Kruszewska J.S."/>
            <person name="Biernat P."/>
            <person name="Pawlowska J."/>
        </authorList>
    </citation>
    <scope>NUCLEOTIDE SEQUENCE</scope>
    <source>
        <strain evidence="6">WA0000051536</strain>
    </source>
</reference>
<name>A0A8H7UH53_9FUNG</name>
<comment type="function">
    <text evidence="3">Regulates mitochondrial small subunit maturation by controlling 15S rRNA 5'-end processing. Localizes to the 5' precursor of the 15S rRNA in a position that is subsequently occupied by mS47 in the mature yeast mtSSU. Uses structure and sequence-specific RNA recognition, binding to a single-stranded region of the precursor and specifically recognizing bases -6 to -1. The exchange of Ccm1 for mS47 is coupled to the irreversible removal of precursor rRNA that is accompanied by conformational changes of the mitoribosomal proteins uS5m and mS26. These conformational changes signal completion of 5'-end rRNA processing through protection of the mature 5'-end of the 15S rRNA and stabilization of mS47. The removal of the 5' precursor together with the dissociation of Ccm1 may be catalyzed by the 5'-3' exoribonuclease Pet127. Involved in the specific removal of group I introns in mitochondrial encoded transcripts.</text>
</comment>
<keyword evidence="7" id="KW-1185">Reference proteome</keyword>
<protein>
    <recommendedName>
        <fullName evidence="8">Pentatricopeptide repeat-containing protein</fullName>
    </recommendedName>
</protein>
<dbReference type="EMBL" id="JAEPRA010000007">
    <property type="protein sequence ID" value="KAG2182885.1"/>
    <property type="molecule type" value="Genomic_DNA"/>
</dbReference>
<dbReference type="InterPro" id="IPR011990">
    <property type="entry name" value="TPR-like_helical_dom_sf"/>
</dbReference>
<dbReference type="Proteomes" id="UP000612746">
    <property type="component" value="Unassembled WGS sequence"/>
</dbReference>
<dbReference type="InterPro" id="IPR002885">
    <property type="entry name" value="PPR_rpt"/>
</dbReference>
<dbReference type="Pfam" id="PF01535">
    <property type="entry name" value="PPR"/>
    <property type="match status" value="1"/>
</dbReference>
<feature type="repeat" description="PPR" evidence="5">
    <location>
        <begin position="496"/>
        <end position="530"/>
    </location>
</feature>